<dbReference type="Pfam" id="PF00622">
    <property type="entry name" value="SPRY"/>
    <property type="match status" value="1"/>
</dbReference>
<evidence type="ECO:0000313" key="9">
    <source>
        <dbReference type="Proteomes" id="UP000694888"/>
    </source>
</evidence>
<keyword evidence="2 3" id="KW-0833">Ubl conjugation pathway</keyword>
<feature type="region of interest" description="Disordered" evidence="6">
    <location>
        <begin position="2515"/>
        <end position="2590"/>
    </location>
</feature>
<keyword evidence="9" id="KW-1185">Reference proteome</keyword>
<dbReference type="Gene3D" id="2.130.10.10">
    <property type="entry name" value="YVTN repeat-like/Quinoprotein amine dehydrogenase"/>
    <property type="match status" value="1"/>
</dbReference>
<feature type="region of interest" description="Disordered" evidence="6">
    <location>
        <begin position="2445"/>
        <end position="2464"/>
    </location>
</feature>
<dbReference type="PROSITE" id="PS50188">
    <property type="entry name" value="B302_SPRY"/>
    <property type="match status" value="1"/>
</dbReference>
<dbReference type="RefSeq" id="XP_035829750.1">
    <property type="nucleotide sequence ID" value="XM_035973857.1"/>
</dbReference>
<dbReference type="Proteomes" id="UP000694888">
    <property type="component" value="Unplaced"/>
</dbReference>
<feature type="repeat" description="WD" evidence="4">
    <location>
        <begin position="3542"/>
        <end position="3575"/>
    </location>
</feature>
<dbReference type="InterPro" id="IPR000569">
    <property type="entry name" value="HECT_dom"/>
</dbReference>
<sequence>MALQKFKFKWIEHFNSIWVEEDCESLTLKEDLDELYERLITNKEIVHIPPQAIFLKGSVLPDFSSASDAFSVDEQEHLLDSLLSNQLFLAEVVSSNTPFAQVLLKRVLVLQRIYYATSQKYHAILETPAVSQAASNESKKGQGSEHSESLCPSGSDALIKIGVKTGLSMLFSLFHQNWALAAASGQMSSCNDVLVTALDVVSSLPPLSLANENKLTSLGTESLNAVTQFLRLAATPQSGADLNGQQLASQLMLSLAMQRGLLHHLLGWVDLALHASATAQGEQKRGAGSKYGRLSTTFFRALLAQMIQKTGGATRVPRTTLSIDEDGTSPMYEAAMFLMEELHSAAEEYTNTGNSPTTGCSSGTVPGSHKPGQSHPSDVYIWGSNSSHQLAEGNQEKILTPKLTSIFAECQQVEAGQFCSFLLHPDGSVSACGKGSYGRLGLGDSNNQTTPRKLAFDPPRVVKKISSSKGSDGHTLALTTEGELFSWGDGDYGKLGLGGNHTQKFPKIIQGPLAQKVVKCMSAGYRHSAAVTVDGELYTWGEGDYMRLGHGDKTSRNLPKQVKEIGPVGQVACGSSHTLALSQDGKTVWSFGGGDSGKLGHGDTNRQAKPAVIEALRGLYVRKVACSSQSSLALTSTGQVYAWGCGSCLGFGSADFTAMTPKLIEDLQGTRIMDITCGDSHCLALSHDNEVFAWGNNAMGQCGQGHAQSPVTRPRKVIGLEGAHIQQISAGTSHSVAITALPYDRQVIAWHRPFCVDLQEATFAVLNTFLERYCDGFDAEEPPLPFASHVQHQQFVLLCLRLLSSHLSLALTCGLGSEVLGSQTKPLRNLLFRLVDTNTPEPIQKAVAETLSIGASLLLPPLRERMELLHSLLPQGPGCWESLTRGQRMQLGIILTSLQDNQHIAALLGLAQNQPSDFPAETGGDAAFDLQLAELLMKTILRNLAAHTEGVLNEFSSEGTPKSSVNAESSPPANLHLLLSSLQKHLLAYCYNKSFSDSKLPVVVKHLHQHLLLFLPVCGDIISHTASIISTSNLGEDVLDQIEDVVFQSPAGRMLSHMLNAVLVLPLSLVMPVLHQILTLLPLLDRLCKLLPGARALEDSELEFHKSGGPEESQPQWSWLVDLERTCGLVVGSCIGGMLHGPPQAPCEMHFEIWLNCPLFSNGLISSVPLKKITSLVSEMTVESPESLSSLFREPELDVETRGLLDMALGVHNDTNSHLLAMMQDYALHQDLNTCELKEEKWLDLVTKFFLAALLKHTNLWKQIREHDWPTRQLESIFLTVYKLRSVLVSFRGRGSEEDSDKTIVGQRSADLRLEQTANEVREEEMASESPDQSREVNLLYESMDHDSDHEHHETDGEEEGQDHSRGSTTEKKSELSYEEICYKNLEKCIFLLLCVRPPLSGESSDLLQSSRNGTEELAVGRRDASDVSPRRQLTRQGSLPDIPSDTQDDHNLGLREGLATPTLNPFNPQHQLGPNLNSLQKVKEMLRRLRWRQERMDAMEPGQGWGTQPQSNMPENRLTTDMLSFLCGEHRNNYADSLDIEQLVKAMEIQQERAESRLYALNQIIELLSTGKGKDEPSASTSSPTTTLLNSVHLQLLAGCFGLLVLRSEYTSVSHQLYHYQDGIKAASAQTQQEIQLVVHRIYEVLVVSLIEMMKMEKIGEHTKQHLMLSSILALSVKYKPVDVSLTVSCGLPPILLDLCADSSLLTPHTLPPVSTQLESSHLSTILEVSSVRLLQIIAVTVGTYADRLSTGVVQSVIELLWKQLDRLLQLNSASEWQNSQKTQVRMSAVADFLVFLRHVMATRTVQRKLTEWRWVHCLIRLACGQDRDGHSCFDSLRVQILALQLLATVMPALDLQEEKEYKTKVVDLLFSSMANMMWSIPISQAVTSAERCRTLLFTQMDPFRGKAVGGGRHGADAHPKGSSSVPASSPSSSEPGLPTCGLPSPESVVIQSAVFDVDRCVACSVEAGHTLVHGSGGRGYGLGSTVMTSGCYQWKFLIVRENRGNEGTCVGVSKFPVRDCGHRTTGDMWLYRAYSGNLYHNGETSSALSSFTQGDYITVILDMDARTLAFAKNAEEPRLAFEDVDASELYPCVTFYSSSPGEKVKLTDMHLRESPRELLAGSPVCAPAVAVMAEASVGLVRSLQATPAWASTISEHMCSALNALHTWLDEMQQEQQQRQQQQQQCSGSSEAKSGEGKVEREEDLEGSSSRDVNKQEEQNEPEVGHKDGKRASEDKKKESTKKSKHEKKSSKDSGYFACSVDTSKLELICQQIWPCLAVMGGVDHGLRIGGRCVHKISGKKGIILGLPREAAITAKVQWEEGDSTVSDTILSNLEPLEAPSFDVTTVASFKAHHLDALVRLAFLKDYRGRSDSSSSTVRSQDVEKPQHSQESEEAAAARMKEKSDQLMMELDRDIIAAMVEEDYYTLNHNADKKTTVDEVSRPSLRHSAMASEAPAAISRAGGMRREMRAMSVDSADSVLETETPLLAARLGTSISSSEMNVNSELDKLAQLGSQPLLSGPSTSKPETLPNDRLEQDEASAPGTSGMDFSSELLNMSALPDTSEAKPESVSADNEHHHRLPAHGHPINLPIFETPAPTLEEFNREREIHTLRLAALQFSAVKALSSLASCEKFAELLLVPRSSPRDSSADKQLFENLTFHKDDAMKSALRQMMRLFVARSTFPSPFRRAVPLAELERAFNVLHNSIIHALAEEKLGIALLEDRVSKHAASNKRGPDNRSAEGAMGRPKKLQIPDSHPLSGLGMLRSNDSSDSVSSVSGATHQTSILQYMRTSSSAEDMRGFTRRMFNALKPSGAPVICTSTPIPPRRPQPPNPIRSRSPSPPPPPIVTPLLEMGFGLRHIKQALSATGVAGLEVSARSTNVLATWMLEHPMELEHETDPPYLRNDPDGGILDAIAPFNLFADSAGVDSLASDREMAIEALSLRLDGLMLSEDSDEEIEEFDELPRPSLSRRPRRLTRGRHVDIRSFLTAAARDRRGNRPERRQEVGEARPMFELYDNFDLQEDFYSEDGLDFDENLTSDPARDAAKVMTAIRRRLEQSTSVKCEICSLEVRNFNLHMKTAHPGCGASSRGYGYRSLGYYDSGWFDGTCGTGNPFYLMCQGCREKYLQVNQDQLSAHASSSTGASFERTPLGHSASGLAAPDLLGAAESKQDDETPILLEEEPVGSMDHQKLLPRLGLTEHKPTPDPVRFPETDPLGSRGFSTTSGDATPSPSSIPASMSSLGSRSNPDVSSYLSISNMYLMGVTQGAMPKSVKCEVKPRSLGEQASNLSKMGEKVVALRSCVSAAQTLVARAVSMRMLSFLARSSQACSLSAALEQIGLADIMQIVRLMSLCASGKMELSGCSSRSDESSLHLKHLTAAIGALIEENPAALKQLIQLCTQELMMASMGMSAGAAEEHGSHRSPAAAGRGTDSAAFAVTQALVSLLAQKGFNYRLLQAQLSAEKVSAQHKSPATDLSKCSHLQMINALSACVISARMPPHHRQWSAKQLVRALSVYGHQMSSGSDNQVDLGGDMPTCSIVKLEGHQNRLNGCWWSARKGLLASSGYDGTVRVWSLPNKTHQFLQQTCIFNRGSETSVEELDGNQISHVCWSSTGKLLAGSMGNLVNVWMIGGGRGHLIEQSQWVTALAWPGSKGMFEGRIGVVGDTLLVGRLDGTMGMVDIIDSSTYRCFEMEHCRRRNVSVTSIVWYEEDHRFAVSYSDGVISLCSREDFEQPLNVDAHKSSISLLSWDPTGKLLASSAMGETDLRVWITAGEEGLSAWDSLPHAAAVSDFRWCNMWGLGSEKRLMLASGCENGVVYLWTVIQPTSSSSPLKPQSLHESTSHNEDEPVPNETQKPSQLKRKPEMTLCGHIAPISALAFSPDGLMLASGCSKGWLNIWSIQDKCLLQTYTGMGNVRTLEWFAERCMAASFSRCKDVVILNYSSELFHTNRVLALARKSLKQQGIMGLNQAKCFLSLLQRLPAMLQEQYQLEKTQVSSGDQLQHSQYLQCLTSMAVSLQLDSALCFSPVPWHHRNSQAGSEHIVKEWQWLLSYSCAIKSADALLRRQQLPPTFRLLNKEKIEESVQRIVYDNKKWDLTMDGQIMSWATQQPEDWQSGGRCESFMWGSGRHGQICEGGRVALLPVKVSSLSNAQQIICGQNCTFIVMPNGTLMSCGEGSYGRLGQGNSDDIHTPTAISGLQGFVVIQVSTSAGSDGHSLALTESGEVFSWGDGDYGKLGHNNSERHKRPKQIEALVGEEVTQVSCGFKHSAVVTSDGKLFTFGNGDYGRLGHGSTANKKVPERVMALESFQVGMVACGLNHTLCMSADGGIVWAFGDGDYGKLGLGNSSPKSVPTKIDLLKDFIIKKIACGTQFSVALTSDGRVYTWGQDRMIGQGETLAVSHWRPEQVMPLAGHFIEDIAAGAEHCLALAVTGEVWGWGINTDGQLGLGHTNSPIKDPTLIPNLTKMNIKQISAGRSHCAAWSFPLPPKRMPGVPAPLQLGVPECIPPQYTSLHTMPLDAVRGRLILLHHFSDLVYSSWRLLHLVPKCDSGSNESEVPGICDGPLRPLLSPRVYTLPMVRAISKTMIQSKNCGPQITVKRLSTRGKKCRPVYNQIAQQVVALKPEDLRLPARAWKVKLIGEGADDAGGVFDDTITEMCQELESGVVPLLIPTPNAKNESGNNRDRYLLNPSLSAEDHPALFKFLGILFGVAVRTKKPLDLHLAPCIWKLIAGMPLKVDDLEEVDHLYIQSLRGIIDIHESGINETNFHEFIPIDTFEGQSSSGHMVPVVAGGQSLAVHFHNRVEYVDSVFHHRLHEWDKQVALIREGMSGIIPVPLLTLLTAQALERLVCGTDEVNIDVLQKVVRYRGIDENHVLVRWFWSVLESFTNEERIQFLRFISGRTRLPSNPADITQRFQIMTSDRGRDSLPTSQTCFFQLRLPAYSSQSAMASKLRYAINHCRSIDMDNYMLVRNTEASQDSDDEIV</sequence>
<dbReference type="SUPFAM" id="SSF56204">
    <property type="entry name" value="Hect, E3 ligase catalytic domain"/>
    <property type="match status" value="1"/>
</dbReference>
<feature type="compositionally biased region" description="Low complexity" evidence="6">
    <location>
        <begin position="2175"/>
        <end position="2193"/>
    </location>
</feature>
<dbReference type="CDD" id="cd12881">
    <property type="entry name" value="SPRY_HERC1"/>
    <property type="match status" value="1"/>
</dbReference>
<proteinExistence type="predicted"/>
<evidence type="ECO:0000313" key="10">
    <source>
        <dbReference type="RefSeq" id="XP_035829750.1"/>
    </source>
</evidence>
<dbReference type="InterPro" id="IPR009091">
    <property type="entry name" value="RCC1/BLIP-II"/>
</dbReference>
<feature type="repeat" description="RCC1" evidence="5">
    <location>
        <begin position="638"/>
        <end position="688"/>
    </location>
</feature>
<protein>
    <submittedName>
        <fullName evidence="10">Probable E3 ubiquitin-protein ligase HERC1 isoform X1</fullName>
    </submittedName>
</protein>
<feature type="domain" description="HECT" evidence="8">
    <location>
        <begin position="4622"/>
        <end position="4969"/>
    </location>
</feature>
<feature type="compositionally biased region" description="Polar residues" evidence="6">
    <location>
        <begin position="1402"/>
        <end position="1413"/>
    </location>
</feature>
<feature type="compositionally biased region" description="Polar residues" evidence="6">
    <location>
        <begin position="3827"/>
        <end position="3839"/>
    </location>
</feature>
<feature type="repeat" description="RCC1" evidence="5">
    <location>
        <begin position="377"/>
        <end position="426"/>
    </location>
</feature>
<feature type="repeat" description="RCC1" evidence="5">
    <location>
        <begin position="535"/>
        <end position="584"/>
    </location>
</feature>
<dbReference type="PROSITE" id="PS00626">
    <property type="entry name" value="RCC1_2"/>
    <property type="match status" value="4"/>
</dbReference>
<dbReference type="GeneID" id="101863489"/>
<dbReference type="InterPro" id="IPR013320">
    <property type="entry name" value="ConA-like_dom_sf"/>
</dbReference>
<dbReference type="InterPro" id="IPR035768">
    <property type="entry name" value="SPRY_HERC1"/>
</dbReference>
<feature type="compositionally biased region" description="Polar residues" evidence="6">
    <location>
        <begin position="2515"/>
        <end position="2527"/>
    </location>
</feature>
<dbReference type="PROSITE" id="PS50012">
    <property type="entry name" value="RCC1_3"/>
    <property type="match status" value="13"/>
</dbReference>
<feature type="compositionally biased region" description="Basic and acidic residues" evidence="6">
    <location>
        <begin position="2213"/>
        <end position="2243"/>
    </location>
</feature>
<feature type="repeat" description="RCC1" evidence="5">
    <location>
        <begin position="4328"/>
        <end position="4379"/>
    </location>
</feature>
<feature type="region of interest" description="Disordered" evidence="6">
    <location>
        <begin position="2174"/>
        <end position="2256"/>
    </location>
</feature>
<dbReference type="SMART" id="SM00449">
    <property type="entry name" value="SPRY"/>
    <property type="match status" value="1"/>
</dbReference>
<dbReference type="InterPro" id="IPR036322">
    <property type="entry name" value="WD40_repeat_dom_sf"/>
</dbReference>
<dbReference type="Pfam" id="PF00400">
    <property type="entry name" value="WD40"/>
    <property type="match status" value="3"/>
</dbReference>
<dbReference type="SUPFAM" id="SSF49899">
    <property type="entry name" value="Concanavalin A-like lectins/glucanases"/>
    <property type="match status" value="1"/>
</dbReference>
<keyword evidence="4" id="KW-0853">WD repeat</keyword>
<feature type="repeat" description="WD" evidence="4">
    <location>
        <begin position="3867"/>
        <end position="3908"/>
    </location>
</feature>
<evidence type="ECO:0000256" key="1">
    <source>
        <dbReference type="ARBA" id="ARBA00022737"/>
    </source>
</evidence>
<evidence type="ECO:0000256" key="6">
    <source>
        <dbReference type="SAM" id="MobiDB-lite"/>
    </source>
</evidence>
<feature type="repeat" description="RCC1" evidence="5">
    <location>
        <begin position="586"/>
        <end position="637"/>
    </location>
</feature>
<dbReference type="PANTHER" id="PTHR22872:SF6">
    <property type="entry name" value="E3 UBIQUITIN-PROTEIN LIGASE HERC1-RELATED"/>
    <property type="match status" value="1"/>
</dbReference>
<dbReference type="Gene3D" id="2.60.120.920">
    <property type="match status" value="1"/>
</dbReference>
<dbReference type="InterPro" id="IPR051625">
    <property type="entry name" value="Signaling_Regulatory_Domain"/>
</dbReference>
<feature type="compositionally biased region" description="Basic and acidic residues" evidence="6">
    <location>
        <begin position="1362"/>
        <end position="1376"/>
    </location>
</feature>
<feature type="region of interest" description="Disordered" evidence="6">
    <location>
        <begin position="1347"/>
        <end position="1376"/>
    </location>
</feature>
<dbReference type="InterPro" id="IPR058923">
    <property type="entry name" value="RCC1-like_dom"/>
</dbReference>
<evidence type="ECO:0000256" key="3">
    <source>
        <dbReference type="PROSITE-ProRule" id="PRU00104"/>
    </source>
</evidence>
<dbReference type="Gene3D" id="2.130.10.30">
    <property type="entry name" value="Regulator of chromosome condensation 1/beta-lactamase-inhibitor protein II"/>
    <property type="match status" value="3"/>
</dbReference>
<feature type="compositionally biased region" description="Polar residues" evidence="6">
    <location>
        <begin position="349"/>
        <end position="365"/>
    </location>
</feature>
<feature type="compositionally biased region" description="Low complexity" evidence="6">
    <location>
        <begin position="1924"/>
        <end position="1937"/>
    </location>
</feature>
<feature type="region of interest" description="Disordered" evidence="6">
    <location>
        <begin position="349"/>
        <end position="383"/>
    </location>
</feature>
<feature type="domain" description="B30.2/SPRY" evidence="7">
    <location>
        <begin position="1921"/>
        <end position="2113"/>
    </location>
</feature>
<feature type="compositionally biased region" description="Low complexity" evidence="6">
    <location>
        <begin position="2767"/>
        <end position="2778"/>
    </location>
</feature>
<dbReference type="InterPro" id="IPR003877">
    <property type="entry name" value="SPRY_dom"/>
</dbReference>
<evidence type="ECO:0000259" key="7">
    <source>
        <dbReference type="PROSITE" id="PS50188"/>
    </source>
</evidence>
<evidence type="ECO:0000256" key="4">
    <source>
        <dbReference type="PROSITE-ProRule" id="PRU00221"/>
    </source>
</evidence>
<feature type="region of interest" description="Disordered" evidence="6">
    <location>
        <begin position="2727"/>
        <end position="2780"/>
    </location>
</feature>
<feature type="region of interest" description="Disordered" evidence="6">
    <location>
        <begin position="1909"/>
        <end position="1942"/>
    </location>
</feature>
<feature type="compositionally biased region" description="Pro residues" evidence="6">
    <location>
        <begin position="2823"/>
        <end position="2845"/>
    </location>
</feature>
<dbReference type="Gene3D" id="3.30.2410.10">
    <property type="entry name" value="Hect, E3 ligase catalytic domain"/>
    <property type="match status" value="1"/>
</dbReference>
<dbReference type="SUPFAM" id="SSF50985">
    <property type="entry name" value="RCC1/BLIP-II"/>
    <property type="match status" value="3"/>
</dbReference>
<dbReference type="PANTHER" id="PTHR22872">
    <property type="entry name" value="BTK-BINDING PROTEIN-RELATED"/>
    <property type="match status" value="1"/>
</dbReference>
<accession>A0ABM1W507</accession>
<feature type="repeat" description="RCC1" evidence="5">
    <location>
        <begin position="4432"/>
        <end position="4484"/>
    </location>
</feature>
<feature type="repeat" description="RCC1" evidence="5">
    <location>
        <begin position="689"/>
        <end position="741"/>
    </location>
</feature>
<dbReference type="InterPro" id="IPR000408">
    <property type="entry name" value="Reg_chr_condens"/>
</dbReference>
<dbReference type="PRINTS" id="PR00633">
    <property type="entry name" value="RCCNDNSATION"/>
</dbReference>
<evidence type="ECO:0000256" key="2">
    <source>
        <dbReference type="ARBA" id="ARBA00022786"/>
    </source>
</evidence>
<reference evidence="10" key="1">
    <citation type="submission" date="2025-08" db="UniProtKB">
        <authorList>
            <consortium name="RefSeq"/>
        </authorList>
    </citation>
    <scope>IDENTIFICATION</scope>
</reference>
<feature type="repeat" description="RCC1" evidence="5">
    <location>
        <begin position="4223"/>
        <end position="4274"/>
    </location>
</feature>
<dbReference type="Gene3D" id="3.90.1750.10">
    <property type="entry name" value="Hect, E3 ligase catalytic domains"/>
    <property type="match status" value="1"/>
</dbReference>
<feature type="repeat" description="RCC1" evidence="5">
    <location>
        <begin position="482"/>
        <end position="534"/>
    </location>
</feature>
<feature type="compositionally biased region" description="Basic and acidic residues" evidence="6">
    <location>
        <begin position="3198"/>
        <end position="3212"/>
    </location>
</feature>
<evidence type="ECO:0000256" key="5">
    <source>
        <dbReference type="PROSITE-ProRule" id="PRU00235"/>
    </source>
</evidence>
<feature type="repeat" description="RCC1" evidence="5">
    <location>
        <begin position="4168"/>
        <end position="4222"/>
    </location>
</feature>
<feature type="region of interest" description="Disordered" evidence="6">
    <location>
        <begin position="3197"/>
        <end position="3246"/>
    </location>
</feature>
<dbReference type="Pfam" id="PF25390">
    <property type="entry name" value="WD40_RLD"/>
    <property type="match status" value="1"/>
</dbReference>
<keyword evidence="1" id="KW-0677">Repeat</keyword>
<dbReference type="Pfam" id="PF00632">
    <property type="entry name" value="HECT"/>
    <property type="match status" value="1"/>
</dbReference>
<feature type="compositionally biased region" description="Low complexity" evidence="6">
    <location>
        <begin position="3230"/>
        <end position="3244"/>
    </location>
</feature>
<dbReference type="InterPro" id="IPR043136">
    <property type="entry name" value="B30.2/SPRY_sf"/>
</dbReference>
<feature type="region of interest" description="Disordered" evidence="6">
    <location>
        <begin position="1402"/>
        <end position="1460"/>
    </location>
</feature>
<feature type="compositionally biased region" description="Basic and acidic residues" evidence="6">
    <location>
        <begin position="2382"/>
        <end position="2392"/>
    </location>
</feature>
<dbReference type="InterPro" id="IPR015943">
    <property type="entry name" value="WD40/YVTN_repeat-like_dom_sf"/>
</dbReference>
<dbReference type="Gene3D" id="3.30.2160.10">
    <property type="entry name" value="Hect, E3 ligase catalytic domain"/>
    <property type="match status" value="1"/>
</dbReference>
<gene>
    <name evidence="10" type="primary">LOC101863489</name>
</gene>
<feature type="repeat" description="RCC1" evidence="5">
    <location>
        <begin position="4275"/>
        <end position="4326"/>
    </location>
</feature>
<name>A0ABM1W507_APLCA</name>
<dbReference type="Pfam" id="PF00415">
    <property type="entry name" value="RCC1"/>
    <property type="match status" value="10"/>
</dbReference>
<evidence type="ECO:0000259" key="8">
    <source>
        <dbReference type="PROSITE" id="PS50237"/>
    </source>
</evidence>
<dbReference type="InterPro" id="IPR001680">
    <property type="entry name" value="WD40_rpt"/>
</dbReference>
<organism evidence="9 10">
    <name type="scientific">Aplysia californica</name>
    <name type="common">California sea hare</name>
    <dbReference type="NCBI Taxonomy" id="6500"/>
    <lineage>
        <taxon>Eukaryota</taxon>
        <taxon>Metazoa</taxon>
        <taxon>Spiralia</taxon>
        <taxon>Lophotrochozoa</taxon>
        <taxon>Mollusca</taxon>
        <taxon>Gastropoda</taxon>
        <taxon>Heterobranchia</taxon>
        <taxon>Euthyneura</taxon>
        <taxon>Tectipleura</taxon>
        <taxon>Aplysiida</taxon>
        <taxon>Aplysioidea</taxon>
        <taxon>Aplysiidae</taxon>
        <taxon>Aplysia</taxon>
    </lineage>
</organism>
<dbReference type="SUPFAM" id="SSF50978">
    <property type="entry name" value="WD40 repeat-like"/>
    <property type="match status" value="1"/>
</dbReference>
<feature type="region of interest" description="Disordered" evidence="6">
    <location>
        <begin position="3827"/>
        <end position="3860"/>
    </location>
</feature>
<feature type="active site" description="Glycyl thioester intermediate" evidence="3">
    <location>
        <position position="4932"/>
    </location>
</feature>
<dbReference type="PROSITE" id="PS50082">
    <property type="entry name" value="WD_REPEATS_2"/>
    <property type="match status" value="2"/>
</dbReference>
<feature type="region of interest" description="Disordered" evidence="6">
    <location>
        <begin position="2817"/>
        <end position="2845"/>
    </location>
</feature>
<dbReference type="PROSITE" id="PS50237">
    <property type="entry name" value="HECT"/>
    <property type="match status" value="1"/>
</dbReference>
<dbReference type="InterPro" id="IPR001870">
    <property type="entry name" value="B30.2/SPRY"/>
</dbReference>
<dbReference type="SMART" id="SM00320">
    <property type="entry name" value="WD40"/>
    <property type="match status" value="6"/>
</dbReference>
<feature type="repeat" description="RCC1" evidence="5">
    <location>
        <begin position="4380"/>
        <end position="4431"/>
    </location>
</feature>
<feature type="region of interest" description="Disordered" evidence="6">
    <location>
        <begin position="2371"/>
        <end position="2403"/>
    </location>
</feature>
<dbReference type="InterPro" id="IPR035983">
    <property type="entry name" value="Hect_E3_ubiquitin_ligase"/>
</dbReference>
<dbReference type="SMART" id="SM00119">
    <property type="entry name" value="HECTc"/>
    <property type="match status" value="1"/>
</dbReference>
<dbReference type="PROSITE" id="PS50294">
    <property type="entry name" value="WD_REPEATS_REGION"/>
    <property type="match status" value="2"/>
</dbReference>
<feature type="compositionally biased region" description="Basic and acidic residues" evidence="6">
    <location>
        <begin position="1419"/>
        <end position="1430"/>
    </location>
</feature>
<feature type="repeat" description="RCC1" evidence="5">
    <location>
        <begin position="427"/>
        <end position="481"/>
    </location>
</feature>